<reference evidence="3" key="1">
    <citation type="submission" date="2016-06" db="UniProtKB">
        <authorList>
            <consortium name="WormBaseParasite"/>
        </authorList>
    </citation>
    <scope>IDENTIFICATION</scope>
</reference>
<dbReference type="Proteomes" id="UP000275846">
    <property type="component" value="Unassembled WGS sequence"/>
</dbReference>
<sequence>MKWTRRWRENLERQRYQKTTAIEVYRSRPMPNDAVSFTDMQMPPGRAEDGDKSFCMEDFRTPSYLTSPMTVKKLRMDAQLEDLAESWLVASSRKSARGAYGDGWPDRVPQNQCPVQLLPQRVEEAKSIHGAYDPDRLVNIVRQGLPTTGGMDWRHHVRGKALEVPSKLLPICPHVLMGQLEEMGAGYTFFWSGRPKAERRDAGVAFAIWNDIVGRLP</sequence>
<proteinExistence type="predicted"/>
<organism evidence="3">
    <name type="scientific">Schistocephalus solidus</name>
    <name type="common">Tapeworm</name>
    <dbReference type="NCBI Taxonomy" id="70667"/>
    <lineage>
        <taxon>Eukaryota</taxon>
        <taxon>Metazoa</taxon>
        <taxon>Spiralia</taxon>
        <taxon>Lophotrochozoa</taxon>
        <taxon>Platyhelminthes</taxon>
        <taxon>Cestoda</taxon>
        <taxon>Eucestoda</taxon>
        <taxon>Diphyllobothriidea</taxon>
        <taxon>Diphyllobothriidae</taxon>
        <taxon>Schistocephalus</taxon>
    </lineage>
</organism>
<gene>
    <name evidence="1" type="ORF">SSLN_LOCUS12558</name>
</gene>
<evidence type="ECO:0000313" key="1">
    <source>
        <dbReference type="EMBL" id="VDL98943.1"/>
    </source>
</evidence>
<name>A0A183T7W0_SCHSO</name>
<dbReference type="OrthoDB" id="10489559at2759"/>
<accession>A0A183T7W0</accession>
<evidence type="ECO:0000313" key="2">
    <source>
        <dbReference type="Proteomes" id="UP000275846"/>
    </source>
</evidence>
<reference evidence="1 2" key="2">
    <citation type="submission" date="2018-11" db="EMBL/GenBank/DDBJ databases">
        <authorList>
            <consortium name="Pathogen Informatics"/>
        </authorList>
    </citation>
    <scope>NUCLEOTIDE SEQUENCE [LARGE SCALE GENOMIC DNA]</scope>
    <source>
        <strain evidence="1 2">NST_G2</strain>
    </source>
</reference>
<dbReference type="EMBL" id="UYSU01037363">
    <property type="protein sequence ID" value="VDL98943.1"/>
    <property type="molecule type" value="Genomic_DNA"/>
</dbReference>
<protein>
    <submittedName>
        <fullName evidence="3">DUF1826 domain-containing protein</fullName>
    </submittedName>
</protein>
<dbReference type="AlphaFoldDB" id="A0A183T7W0"/>
<keyword evidence="2" id="KW-1185">Reference proteome</keyword>
<dbReference type="WBParaSite" id="SSLN_0001303101-mRNA-1">
    <property type="protein sequence ID" value="SSLN_0001303101-mRNA-1"/>
    <property type="gene ID" value="SSLN_0001303101"/>
</dbReference>
<evidence type="ECO:0000313" key="3">
    <source>
        <dbReference type="WBParaSite" id="SSLN_0001303101-mRNA-1"/>
    </source>
</evidence>